<organism evidence="1 2">
    <name type="scientific">Orchesella dallaii</name>
    <dbReference type="NCBI Taxonomy" id="48710"/>
    <lineage>
        <taxon>Eukaryota</taxon>
        <taxon>Metazoa</taxon>
        <taxon>Ecdysozoa</taxon>
        <taxon>Arthropoda</taxon>
        <taxon>Hexapoda</taxon>
        <taxon>Collembola</taxon>
        <taxon>Entomobryomorpha</taxon>
        <taxon>Entomobryoidea</taxon>
        <taxon>Orchesellidae</taxon>
        <taxon>Orchesellinae</taxon>
        <taxon>Orchesella</taxon>
    </lineage>
</organism>
<proteinExistence type="predicted"/>
<comment type="caution">
    <text evidence="1">The sequence shown here is derived from an EMBL/GenBank/DDBJ whole genome shotgun (WGS) entry which is preliminary data.</text>
</comment>
<reference evidence="1 2" key="1">
    <citation type="submission" date="2024-08" db="EMBL/GenBank/DDBJ databases">
        <authorList>
            <person name="Cucini C."/>
            <person name="Frati F."/>
        </authorList>
    </citation>
    <scope>NUCLEOTIDE SEQUENCE [LARGE SCALE GENOMIC DNA]</scope>
</reference>
<gene>
    <name evidence="1" type="ORF">ODALV1_LOCUS11881</name>
</gene>
<dbReference type="EMBL" id="CAXLJM020000036">
    <property type="protein sequence ID" value="CAL8104861.1"/>
    <property type="molecule type" value="Genomic_DNA"/>
</dbReference>
<dbReference type="Proteomes" id="UP001642540">
    <property type="component" value="Unassembled WGS sequence"/>
</dbReference>
<protein>
    <submittedName>
        <fullName evidence="1">Uncharacterized protein</fullName>
    </submittedName>
</protein>
<sequence>MVRTIVIPSTPLDVGFLLTLEISRRFVNEIHDNKVKIPKLVFISVTILVTTVSSTSAALRPTSTANGHLRRNLQPITSSPFKASNALNVSDSVSKLTEAKPSGLKEAQSYSHFPYFQKRTYKCSRVISLLISPT</sequence>
<accession>A0ABP1QJT8</accession>
<keyword evidence="2" id="KW-1185">Reference proteome</keyword>
<evidence type="ECO:0000313" key="2">
    <source>
        <dbReference type="Proteomes" id="UP001642540"/>
    </source>
</evidence>
<evidence type="ECO:0000313" key="1">
    <source>
        <dbReference type="EMBL" id="CAL8104861.1"/>
    </source>
</evidence>
<name>A0ABP1QJT8_9HEXA</name>